<organism evidence="3 4">
    <name type="scientific">[Roseibacterium] beibuensis</name>
    <dbReference type="NCBI Taxonomy" id="1193142"/>
    <lineage>
        <taxon>Bacteria</taxon>
        <taxon>Pseudomonadati</taxon>
        <taxon>Pseudomonadota</taxon>
        <taxon>Alphaproteobacteria</taxon>
        <taxon>Rhodobacterales</taxon>
        <taxon>Roseobacteraceae</taxon>
        <taxon>Roseicyclus</taxon>
    </lineage>
</organism>
<dbReference type="InterPro" id="IPR023753">
    <property type="entry name" value="FAD/NAD-binding_dom"/>
</dbReference>
<dbReference type="SUPFAM" id="SSF51905">
    <property type="entry name" value="FAD/NAD(P)-binding domain"/>
    <property type="match status" value="2"/>
</dbReference>
<reference evidence="4" key="1">
    <citation type="journal article" date="2019" name="Int. J. Syst. Evol. Microbiol.">
        <title>The Global Catalogue of Microorganisms (GCM) 10K type strain sequencing project: providing services to taxonomists for standard genome sequencing and annotation.</title>
        <authorList>
            <consortium name="The Broad Institute Genomics Platform"/>
            <consortium name="The Broad Institute Genome Sequencing Center for Infectious Disease"/>
            <person name="Wu L."/>
            <person name="Ma J."/>
        </authorList>
    </citation>
    <scope>NUCLEOTIDE SEQUENCE [LARGE SCALE GENOMIC DNA]</scope>
    <source>
        <strain evidence="4">JCM 18015</strain>
    </source>
</reference>
<dbReference type="Gene3D" id="3.50.50.60">
    <property type="entry name" value="FAD/NAD(P)-binding domain"/>
    <property type="match status" value="2"/>
</dbReference>
<evidence type="ECO:0000313" key="3">
    <source>
        <dbReference type="EMBL" id="GAA5077381.1"/>
    </source>
</evidence>
<dbReference type="Pfam" id="PF07992">
    <property type="entry name" value="Pyr_redox_2"/>
    <property type="match status" value="1"/>
</dbReference>
<protein>
    <submittedName>
        <fullName evidence="3">FAD-dependent oxidoreductase</fullName>
    </submittedName>
</protein>
<dbReference type="InterPro" id="IPR036188">
    <property type="entry name" value="FAD/NAD-bd_sf"/>
</dbReference>
<dbReference type="RefSeq" id="WP_259549689.1">
    <property type="nucleotide sequence ID" value="NZ_BAABHW010000004.1"/>
</dbReference>
<name>A0ABP9LJC1_9RHOB</name>
<dbReference type="EMBL" id="BAABHW010000004">
    <property type="protein sequence ID" value="GAA5077381.1"/>
    <property type="molecule type" value="Genomic_DNA"/>
</dbReference>
<evidence type="ECO:0000259" key="2">
    <source>
        <dbReference type="Pfam" id="PF21706"/>
    </source>
</evidence>
<feature type="domain" description="Sulfide dehydrogenase [flavocytochrome c] flavoprotein chain central" evidence="2">
    <location>
        <begin position="170"/>
        <end position="281"/>
    </location>
</feature>
<keyword evidence="4" id="KW-1185">Reference proteome</keyword>
<evidence type="ECO:0000313" key="4">
    <source>
        <dbReference type="Proteomes" id="UP001499910"/>
    </source>
</evidence>
<dbReference type="PANTHER" id="PTHR43755">
    <property type="match status" value="1"/>
</dbReference>
<feature type="domain" description="FAD/NAD(P)-binding" evidence="1">
    <location>
        <begin position="35"/>
        <end position="150"/>
    </location>
</feature>
<evidence type="ECO:0000259" key="1">
    <source>
        <dbReference type="Pfam" id="PF07992"/>
    </source>
</evidence>
<dbReference type="Pfam" id="PF21706">
    <property type="entry name" value="FCSD_central"/>
    <property type="match status" value="1"/>
</dbReference>
<dbReference type="InterPro" id="IPR049386">
    <property type="entry name" value="FCSD_central"/>
</dbReference>
<sequence>MQSLSRRHFTRTLLAGATATAATGYASTLTAGPHRTLVLGGGPAGGACALALKRARPGDAVVLVERDPTRLAPAPRSAFTAPRSAFTAPRAGITLDTLRDAGVEVMLDEATEIDWRAARLALFSGRSLAFDTLMLAPGTAPVPEDIPGLDAAAQHRWPAAWGSPRESARLSAALGALPDAGHVVLRLPADLSHPEAALGRALELAAWIDHHRPSARLSVLESAQASLAEAYEARAASQGIRARVDWHTARTGGRVLHLDAPNGMIETSGGVLQADVVNFVPPRSAGHIALIGGLADASGWCPCDAQGRSTLRDGAVILGDARADAVRTRQAALHSASVALENGARTGFGIA</sequence>
<comment type="caution">
    <text evidence="3">The sequence shown here is derived from an EMBL/GenBank/DDBJ whole genome shotgun (WGS) entry which is preliminary data.</text>
</comment>
<gene>
    <name evidence="3" type="ORF">GCM10023209_27540</name>
</gene>
<accession>A0ABP9LJC1</accession>
<proteinExistence type="predicted"/>
<dbReference type="PANTHER" id="PTHR43755:SF1">
    <property type="entry name" value="FAD-DEPENDENT PYRIDINE NUCLEOTIDE-DISULPHIDE OXIDOREDUCTASE"/>
    <property type="match status" value="1"/>
</dbReference>
<dbReference type="PROSITE" id="PS51318">
    <property type="entry name" value="TAT"/>
    <property type="match status" value="1"/>
</dbReference>
<dbReference type="Proteomes" id="UP001499910">
    <property type="component" value="Unassembled WGS sequence"/>
</dbReference>
<dbReference type="InterPro" id="IPR052541">
    <property type="entry name" value="SQRD"/>
</dbReference>
<dbReference type="InterPro" id="IPR006311">
    <property type="entry name" value="TAT_signal"/>
</dbReference>